<dbReference type="Proteomes" id="UP001652620">
    <property type="component" value="Chromosome 2"/>
</dbReference>
<evidence type="ECO:0000313" key="3">
    <source>
        <dbReference type="RefSeq" id="XP_049302960.1"/>
    </source>
</evidence>
<accession>A0ABM3J1F0</accession>
<feature type="compositionally biased region" description="Acidic residues" evidence="1">
    <location>
        <begin position="171"/>
        <end position="189"/>
    </location>
</feature>
<protein>
    <submittedName>
        <fullName evidence="3">Nucleolin-like</fullName>
    </submittedName>
</protein>
<reference evidence="2" key="1">
    <citation type="submission" date="2025-05" db="UniProtKB">
        <authorList>
            <consortium name="RefSeq"/>
        </authorList>
    </citation>
    <scope>NUCLEOTIDE SEQUENCE [LARGE SCALE GENOMIC DNA]</scope>
</reference>
<dbReference type="RefSeq" id="XP_049302960.1">
    <property type="nucleotide sequence ID" value="XM_049447003.1"/>
</dbReference>
<keyword evidence="2" id="KW-1185">Reference proteome</keyword>
<proteinExistence type="predicted"/>
<feature type="region of interest" description="Disordered" evidence="1">
    <location>
        <begin position="70"/>
        <end position="99"/>
    </location>
</feature>
<evidence type="ECO:0000313" key="2">
    <source>
        <dbReference type="Proteomes" id="UP001652620"/>
    </source>
</evidence>
<sequence length="237" mass="27571">MTSRRNEYLSSAAYRRLTEEQRESYIQSLFDEICDDDAPYDFDSEDEEEIQFNDIEIADDDVEVSQSAAEVLPDYADYEDDEEDDEEEEVEENNELPASAEKFFARDGTEWMKEPNRESYIQSLFDEICDDDAPYDFDSEDEEVIQFNDIEIADDDVEVSQSAAEVLPDYADYEDDEEDDEEEEVEENNELPASAEKFFAPDGTEWMKEPNMIFQILLLTTKLDTQLQLNVELAMKG</sequence>
<reference evidence="3" key="2">
    <citation type="submission" date="2025-08" db="UniProtKB">
        <authorList>
            <consortium name="RefSeq"/>
        </authorList>
    </citation>
    <scope>IDENTIFICATION</scope>
    <source>
        <tissue evidence="3">Adult</tissue>
    </source>
</reference>
<name>A0ABM3J1F0_BACDO</name>
<feature type="region of interest" description="Disordered" evidence="1">
    <location>
        <begin position="165"/>
        <end position="193"/>
    </location>
</feature>
<organism evidence="2 3">
    <name type="scientific">Bactrocera dorsalis</name>
    <name type="common">Oriental fruit fly</name>
    <name type="synonym">Dacus dorsalis</name>
    <dbReference type="NCBI Taxonomy" id="27457"/>
    <lineage>
        <taxon>Eukaryota</taxon>
        <taxon>Metazoa</taxon>
        <taxon>Ecdysozoa</taxon>
        <taxon>Arthropoda</taxon>
        <taxon>Hexapoda</taxon>
        <taxon>Insecta</taxon>
        <taxon>Pterygota</taxon>
        <taxon>Neoptera</taxon>
        <taxon>Endopterygota</taxon>
        <taxon>Diptera</taxon>
        <taxon>Brachycera</taxon>
        <taxon>Muscomorpha</taxon>
        <taxon>Tephritoidea</taxon>
        <taxon>Tephritidae</taxon>
        <taxon>Bactrocera</taxon>
        <taxon>Bactrocera</taxon>
    </lineage>
</organism>
<gene>
    <name evidence="3" type="primary">LOC125776123</name>
</gene>
<feature type="compositionally biased region" description="Acidic residues" evidence="1">
    <location>
        <begin position="76"/>
        <end position="94"/>
    </location>
</feature>
<dbReference type="GeneID" id="125776123"/>
<evidence type="ECO:0000256" key="1">
    <source>
        <dbReference type="SAM" id="MobiDB-lite"/>
    </source>
</evidence>